<proteinExistence type="predicted"/>
<dbReference type="EMBL" id="AAOH01000009">
    <property type="protein sequence ID" value="EAR26779.1"/>
    <property type="molecule type" value="Genomic_DNA"/>
</dbReference>
<comment type="caution">
    <text evidence="1">The sequence shown here is derived from an EMBL/GenBank/DDBJ whole genome shotgun (WGS) entry which is preliminary data.</text>
</comment>
<dbReference type="STRING" id="87626.PTD2_16581"/>
<sequence length="29" mass="3355">MADFSSLKPNNANCLLFLSHKNGYFDFFI</sequence>
<dbReference type="HOGENOM" id="CLU_3410000_0_0_6"/>
<evidence type="ECO:0000313" key="2">
    <source>
        <dbReference type="Proteomes" id="UP000006201"/>
    </source>
</evidence>
<reference evidence="1 2" key="1">
    <citation type="submission" date="2006-02" db="EMBL/GenBank/DDBJ databases">
        <authorList>
            <person name="Moran M.A."/>
            <person name="Kjelleberg S."/>
            <person name="Egan S."/>
            <person name="Saunders N."/>
            <person name="Thomas T."/>
            <person name="Ferriera S."/>
            <person name="Johnson J."/>
            <person name="Kravitz S."/>
            <person name="Halpern A."/>
            <person name="Remington K."/>
            <person name="Beeson K."/>
            <person name="Tran B."/>
            <person name="Rogers Y.-H."/>
            <person name="Friedman R."/>
            <person name="Venter J.C."/>
        </authorList>
    </citation>
    <scope>NUCLEOTIDE SEQUENCE [LARGE SCALE GENOMIC DNA]</scope>
    <source>
        <strain evidence="1 2">D2</strain>
    </source>
</reference>
<accession>A4CEQ0</accession>
<evidence type="ECO:0000313" key="1">
    <source>
        <dbReference type="EMBL" id="EAR26779.1"/>
    </source>
</evidence>
<protein>
    <submittedName>
        <fullName evidence="1">Uncharacterized protein</fullName>
    </submittedName>
</protein>
<name>A4CEQ0_9GAMM</name>
<dbReference type="AlphaFoldDB" id="A4CEQ0"/>
<keyword evidence="2" id="KW-1185">Reference proteome</keyword>
<dbReference type="Proteomes" id="UP000006201">
    <property type="component" value="Unassembled WGS sequence"/>
</dbReference>
<organism evidence="1 2">
    <name type="scientific">Pseudoalteromonas tunicata D2</name>
    <dbReference type="NCBI Taxonomy" id="87626"/>
    <lineage>
        <taxon>Bacteria</taxon>
        <taxon>Pseudomonadati</taxon>
        <taxon>Pseudomonadota</taxon>
        <taxon>Gammaproteobacteria</taxon>
        <taxon>Alteromonadales</taxon>
        <taxon>Pseudoalteromonadaceae</taxon>
        <taxon>Pseudoalteromonas</taxon>
    </lineage>
</organism>
<gene>
    <name evidence="1" type="ORF">PTD2_16581</name>
</gene>